<protein>
    <recommendedName>
        <fullName evidence="5">Regulatory protein, luxR family</fullName>
    </recommendedName>
</protein>
<evidence type="ECO:0000256" key="1">
    <source>
        <dbReference type="SAM" id="Coils"/>
    </source>
</evidence>
<dbReference type="Proteomes" id="UP000184231">
    <property type="component" value="Unassembled WGS sequence"/>
</dbReference>
<dbReference type="Gene3D" id="1.10.10.10">
    <property type="entry name" value="Winged helix-like DNA-binding domain superfamily/Winged helix DNA-binding domain"/>
    <property type="match status" value="1"/>
</dbReference>
<dbReference type="InterPro" id="IPR011047">
    <property type="entry name" value="Quinoprotein_ADH-like_sf"/>
</dbReference>
<proteinExistence type="predicted"/>
<dbReference type="GO" id="GO:0003677">
    <property type="term" value="F:DNA binding"/>
    <property type="evidence" value="ECO:0007669"/>
    <property type="project" value="InterPro"/>
</dbReference>
<dbReference type="SUPFAM" id="SSF46894">
    <property type="entry name" value="C-terminal effector domain of the bipartite response regulators"/>
    <property type="match status" value="1"/>
</dbReference>
<keyword evidence="2" id="KW-0812">Transmembrane</keyword>
<name>A0A1M6IX39_9FLAO</name>
<dbReference type="STRING" id="558155.SAMN04487911_11951"/>
<reference evidence="3 4" key="1">
    <citation type="submission" date="2016-11" db="EMBL/GenBank/DDBJ databases">
        <authorList>
            <person name="Jaros S."/>
            <person name="Januszkiewicz K."/>
            <person name="Wedrychowicz H."/>
        </authorList>
    </citation>
    <scope>NUCLEOTIDE SEQUENCE [LARGE SCALE GENOMIC DNA]</scope>
    <source>
        <strain evidence="3 4">CGMCC 1.8863</strain>
    </source>
</reference>
<sequence length="921" mass="106729">MVNIKNFIIFSLFLCVFPFFLMGQVLIPPIQNYRIFEYQAASNNWDLAVAPEGELYVANGKGLLHYNGEQWTLYQLPNKTIIRSVAWIEEKIYTGSYEEFGFWEKNEFGGLEYTSLTNLIQDHEFTSEEFWQILPFGDAIMFRSFSGIYMYQENQISIVEPRFVVNHMVVWEDMIVVAGGQNGLSYIKDKELLPVIDSEILNTKIVVDMEPTPTGLLIGTKLHGAYLLTEGSLEPLVEEINKELKQHQLNQVLLLDNGKLAFGTIKNGIYIFDPEDNTFHYLNREVGLQNNTVLALEQFEKQLWIGLDNGIDRLQTDNPLTYYTDYTGVVGTVYDMALHRGTLYLGSNTGIYYFEGEKLRFVEGSQGHIWDLEVIAGDLFCGHNTGTFILDKGNLKPISEISGGYQIAKAPGANSLYLQGTYTGLARYHKDEQGQWSVAAIQGISFPIKYLSFENPTTLWVAHPYKGLYRITLSDDYRSVVQKQEFGPESIPNIYNIKLFKIKNQIVLFSEGVWYKYDPIVGKIIVFEEFQDYNYKELVHFDDDNYWFIDNEGAKELLITNLKKDYFILEDSQLGKRLVPASQNIIKLNDSIYFFTLSDGFSKLNLAQLRRHLQNVELTAPKFVRFKDQEKIYSLGEGSFVIPYKRSHNILVEMAASKLIQPRYYYELNGPLKQSGNLDKGVVSFQNLPYGSYKLKAFTVGIDNVRSLPQQLEFEIKPPWYFSTVSFVIYGLMGIWAGFMVRNYNRRKLERKHGLLKEKLEREQEEQLAQLEKEKLAKEIKMKQKELTSTTMSMARKNELILELKNLLLMNKSKFDNQQRYRSFMKKLNSAISDDEDWRHFEVNFKELHNDFFETLLVRYPGLTSKDLKLCAYLKMNLVSKEIAPLMGISTRGVEIHRYRLRKKLELDSEQNISNFLITLK</sequence>
<dbReference type="InterPro" id="IPR013783">
    <property type="entry name" value="Ig-like_fold"/>
</dbReference>
<dbReference type="InterPro" id="IPR016032">
    <property type="entry name" value="Sig_transdc_resp-reg_C-effctor"/>
</dbReference>
<feature type="transmembrane region" description="Helical" evidence="2">
    <location>
        <begin position="7"/>
        <end position="27"/>
    </location>
</feature>
<evidence type="ECO:0000313" key="3">
    <source>
        <dbReference type="EMBL" id="SHJ38944.1"/>
    </source>
</evidence>
<dbReference type="GO" id="GO:0006355">
    <property type="term" value="P:regulation of DNA-templated transcription"/>
    <property type="evidence" value="ECO:0007669"/>
    <property type="project" value="InterPro"/>
</dbReference>
<dbReference type="Gene3D" id="2.60.40.10">
    <property type="entry name" value="Immunoglobulins"/>
    <property type="match status" value="1"/>
</dbReference>
<dbReference type="SUPFAM" id="SSF50998">
    <property type="entry name" value="Quinoprotein alcohol dehydrogenase-like"/>
    <property type="match status" value="1"/>
</dbReference>
<keyword evidence="4" id="KW-1185">Reference proteome</keyword>
<evidence type="ECO:0000313" key="4">
    <source>
        <dbReference type="Proteomes" id="UP000184231"/>
    </source>
</evidence>
<feature type="transmembrane region" description="Helical" evidence="2">
    <location>
        <begin position="720"/>
        <end position="741"/>
    </location>
</feature>
<keyword evidence="2" id="KW-1133">Transmembrane helix</keyword>
<dbReference type="InterPro" id="IPR015943">
    <property type="entry name" value="WD40/YVTN_repeat-like_dom_sf"/>
</dbReference>
<evidence type="ECO:0000256" key="2">
    <source>
        <dbReference type="SAM" id="Phobius"/>
    </source>
</evidence>
<dbReference type="EMBL" id="FQYX01000019">
    <property type="protein sequence ID" value="SHJ38944.1"/>
    <property type="molecule type" value="Genomic_DNA"/>
</dbReference>
<feature type="coiled-coil region" evidence="1">
    <location>
        <begin position="746"/>
        <end position="788"/>
    </location>
</feature>
<dbReference type="AlphaFoldDB" id="A0A1M6IX39"/>
<organism evidence="3 4">
    <name type="scientific">Arenibacter nanhaiticus</name>
    <dbReference type="NCBI Taxonomy" id="558155"/>
    <lineage>
        <taxon>Bacteria</taxon>
        <taxon>Pseudomonadati</taxon>
        <taxon>Bacteroidota</taxon>
        <taxon>Flavobacteriia</taxon>
        <taxon>Flavobacteriales</taxon>
        <taxon>Flavobacteriaceae</taxon>
        <taxon>Arenibacter</taxon>
    </lineage>
</organism>
<gene>
    <name evidence="3" type="ORF">SAMN04487911_11951</name>
</gene>
<dbReference type="InterPro" id="IPR036388">
    <property type="entry name" value="WH-like_DNA-bd_sf"/>
</dbReference>
<keyword evidence="1" id="KW-0175">Coiled coil</keyword>
<keyword evidence="2" id="KW-0472">Membrane</keyword>
<dbReference type="Gene3D" id="2.130.10.10">
    <property type="entry name" value="YVTN repeat-like/Quinoprotein amine dehydrogenase"/>
    <property type="match status" value="2"/>
</dbReference>
<evidence type="ECO:0008006" key="5">
    <source>
        <dbReference type="Google" id="ProtNLM"/>
    </source>
</evidence>
<accession>A0A1M6IX39</accession>